<keyword evidence="3" id="KW-1185">Reference proteome</keyword>
<sequence length="268" mass="30659">MNSSNLRQKFDRFRILIIGRANAGKTTILQRVCNTQKKPEIYNSAGNKVRNIILRGLHDIENEMVFRSNPGFVFHDSRGFEAGGDSEFDKVKAFIAGRSKETDLKNRIHAIWYCIPMDESSRSFTESETKFFSQCDTGSIPVIVLFTKFDALYDVSYALLKEDDELLSREDAQALAPKHAEELFANGPQLKTLYNPKEITWPPRCHVCLPNMDKNDADCAPLMKRTAETLDNDVLKQLFVSTQQTNLELCIKYAVERQLFKSYLPIMT</sequence>
<organism evidence="2 3">
    <name type="scientific">Suillus subaureus</name>
    <dbReference type="NCBI Taxonomy" id="48587"/>
    <lineage>
        <taxon>Eukaryota</taxon>
        <taxon>Fungi</taxon>
        <taxon>Dikarya</taxon>
        <taxon>Basidiomycota</taxon>
        <taxon>Agaricomycotina</taxon>
        <taxon>Agaricomycetes</taxon>
        <taxon>Agaricomycetidae</taxon>
        <taxon>Boletales</taxon>
        <taxon>Suillineae</taxon>
        <taxon>Suillaceae</taxon>
        <taxon>Suillus</taxon>
    </lineage>
</organism>
<dbReference type="GeneID" id="64625453"/>
<dbReference type="Pfam" id="PF01926">
    <property type="entry name" value="MMR_HSR1"/>
    <property type="match status" value="1"/>
</dbReference>
<dbReference type="Proteomes" id="UP000807769">
    <property type="component" value="Unassembled WGS sequence"/>
</dbReference>
<name>A0A9P7E522_9AGAM</name>
<dbReference type="Gene3D" id="3.40.50.300">
    <property type="entry name" value="P-loop containing nucleotide triphosphate hydrolases"/>
    <property type="match status" value="1"/>
</dbReference>
<evidence type="ECO:0000313" key="2">
    <source>
        <dbReference type="EMBL" id="KAG1810942.1"/>
    </source>
</evidence>
<feature type="domain" description="G" evidence="1">
    <location>
        <begin position="14"/>
        <end position="148"/>
    </location>
</feature>
<dbReference type="OrthoDB" id="59699at2759"/>
<reference evidence="2" key="1">
    <citation type="journal article" date="2020" name="New Phytol.">
        <title>Comparative genomics reveals dynamic genome evolution in host specialist ectomycorrhizal fungi.</title>
        <authorList>
            <person name="Lofgren L.A."/>
            <person name="Nguyen N.H."/>
            <person name="Vilgalys R."/>
            <person name="Ruytinx J."/>
            <person name="Liao H.L."/>
            <person name="Branco S."/>
            <person name="Kuo A."/>
            <person name="LaButti K."/>
            <person name="Lipzen A."/>
            <person name="Andreopoulos W."/>
            <person name="Pangilinan J."/>
            <person name="Riley R."/>
            <person name="Hundley H."/>
            <person name="Na H."/>
            <person name="Barry K."/>
            <person name="Grigoriev I.V."/>
            <person name="Stajich J.E."/>
            <person name="Kennedy P.G."/>
        </authorList>
    </citation>
    <scope>NUCLEOTIDE SEQUENCE</scope>
    <source>
        <strain evidence="2">MN1</strain>
    </source>
</reference>
<dbReference type="RefSeq" id="XP_041189722.1">
    <property type="nucleotide sequence ID" value="XM_041331436.1"/>
</dbReference>
<gene>
    <name evidence="2" type="ORF">BJ212DRAFT_1278540</name>
</gene>
<dbReference type="CDD" id="cd00882">
    <property type="entry name" value="Ras_like_GTPase"/>
    <property type="match status" value="1"/>
</dbReference>
<accession>A0A9P7E522</accession>
<evidence type="ECO:0000313" key="3">
    <source>
        <dbReference type="Proteomes" id="UP000807769"/>
    </source>
</evidence>
<dbReference type="EMBL" id="JABBWG010000031">
    <property type="protein sequence ID" value="KAG1810942.1"/>
    <property type="molecule type" value="Genomic_DNA"/>
</dbReference>
<evidence type="ECO:0000259" key="1">
    <source>
        <dbReference type="Pfam" id="PF01926"/>
    </source>
</evidence>
<dbReference type="InterPro" id="IPR006073">
    <property type="entry name" value="GTP-bd"/>
</dbReference>
<comment type="caution">
    <text evidence="2">The sequence shown here is derived from an EMBL/GenBank/DDBJ whole genome shotgun (WGS) entry which is preliminary data.</text>
</comment>
<dbReference type="AlphaFoldDB" id="A0A9P7E522"/>
<proteinExistence type="predicted"/>
<dbReference type="InterPro" id="IPR027417">
    <property type="entry name" value="P-loop_NTPase"/>
</dbReference>
<protein>
    <recommendedName>
        <fullName evidence="1">G domain-containing protein</fullName>
    </recommendedName>
</protein>
<dbReference type="GO" id="GO:0005525">
    <property type="term" value="F:GTP binding"/>
    <property type="evidence" value="ECO:0007669"/>
    <property type="project" value="InterPro"/>
</dbReference>
<dbReference type="SUPFAM" id="SSF52540">
    <property type="entry name" value="P-loop containing nucleoside triphosphate hydrolases"/>
    <property type="match status" value="1"/>
</dbReference>